<organism evidence="1 2">
    <name type="scientific">Pseudomonas putida ND6</name>
    <dbReference type="NCBI Taxonomy" id="231023"/>
    <lineage>
        <taxon>Bacteria</taxon>
        <taxon>Pseudomonadati</taxon>
        <taxon>Pseudomonadota</taxon>
        <taxon>Gammaproteobacteria</taxon>
        <taxon>Pseudomonadales</taxon>
        <taxon>Pseudomonadaceae</taxon>
        <taxon>Pseudomonas</taxon>
    </lineage>
</organism>
<dbReference type="AlphaFoldDB" id="I3USX7"/>
<sequence>MGAGTFCGLASCMQVYRADCKMHDRSSDGVLLTD</sequence>
<reference evidence="1 2" key="1">
    <citation type="journal article" date="2012" name="J. Bacteriol.">
        <title>Complete Genome Sequence of the Naphthalene-Degrading Pseudomonas putida Strain ND6.</title>
        <authorList>
            <person name="Li S."/>
            <person name="Zhao H."/>
            <person name="Li Y."/>
            <person name="Niu S."/>
            <person name="Cai B."/>
        </authorList>
    </citation>
    <scope>NUCLEOTIDE SEQUENCE [LARGE SCALE GENOMIC DNA]</scope>
    <source>
        <strain evidence="1 2">ND6</strain>
    </source>
</reference>
<name>I3USX7_PSEPU</name>
<dbReference type="EMBL" id="CP003588">
    <property type="protein sequence ID" value="AFK68598.1"/>
    <property type="molecule type" value="Genomic_DNA"/>
</dbReference>
<dbReference type="HOGENOM" id="CLU_3375395_0_0_6"/>
<evidence type="ECO:0000313" key="1">
    <source>
        <dbReference type="EMBL" id="AFK68598.1"/>
    </source>
</evidence>
<accession>I3USX7</accession>
<evidence type="ECO:0000313" key="2">
    <source>
        <dbReference type="Proteomes" id="UP000005268"/>
    </source>
</evidence>
<protein>
    <submittedName>
        <fullName evidence="1">Uncharacterized protein</fullName>
    </submittedName>
</protein>
<proteinExistence type="predicted"/>
<dbReference type="Proteomes" id="UP000005268">
    <property type="component" value="Chromosome"/>
</dbReference>
<gene>
    <name evidence="1" type="ORF">YSA_03376</name>
</gene>
<dbReference type="KEGG" id="ppi:YSA_03376"/>